<evidence type="ECO:0000313" key="1">
    <source>
        <dbReference type="EnsemblProtists" id="EOD35582"/>
    </source>
</evidence>
<dbReference type="PaxDb" id="2903-EOD35582"/>
<protein>
    <submittedName>
        <fullName evidence="1">Uncharacterized protein</fullName>
    </submittedName>
</protein>
<dbReference type="EnsemblProtists" id="EOD35582">
    <property type="protein sequence ID" value="EOD35582"/>
    <property type="gene ID" value="EMIHUDRAFT_201759"/>
</dbReference>
<name>A0A0D3KIJ7_EMIH1</name>
<dbReference type="Proteomes" id="UP000013827">
    <property type="component" value="Unassembled WGS sequence"/>
</dbReference>
<reference evidence="1" key="2">
    <citation type="submission" date="2024-10" db="UniProtKB">
        <authorList>
            <consortium name="EnsemblProtists"/>
        </authorList>
    </citation>
    <scope>IDENTIFICATION</scope>
</reference>
<dbReference type="GeneID" id="17280852"/>
<dbReference type="RefSeq" id="XP_005788011.1">
    <property type="nucleotide sequence ID" value="XM_005787954.1"/>
</dbReference>
<dbReference type="KEGG" id="ehx:EMIHUDRAFT_201759"/>
<keyword evidence="2" id="KW-1185">Reference proteome</keyword>
<accession>A0A0D3KIJ7</accession>
<reference evidence="2" key="1">
    <citation type="journal article" date="2013" name="Nature">
        <title>Pan genome of the phytoplankton Emiliania underpins its global distribution.</title>
        <authorList>
            <person name="Read B.A."/>
            <person name="Kegel J."/>
            <person name="Klute M.J."/>
            <person name="Kuo A."/>
            <person name="Lefebvre S.C."/>
            <person name="Maumus F."/>
            <person name="Mayer C."/>
            <person name="Miller J."/>
            <person name="Monier A."/>
            <person name="Salamov A."/>
            <person name="Young J."/>
            <person name="Aguilar M."/>
            <person name="Claverie J.M."/>
            <person name="Frickenhaus S."/>
            <person name="Gonzalez K."/>
            <person name="Herman E.K."/>
            <person name="Lin Y.C."/>
            <person name="Napier J."/>
            <person name="Ogata H."/>
            <person name="Sarno A.F."/>
            <person name="Shmutz J."/>
            <person name="Schroeder D."/>
            <person name="de Vargas C."/>
            <person name="Verret F."/>
            <person name="von Dassow P."/>
            <person name="Valentin K."/>
            <person name="Van de Peer Y."/>
            <person name="Wheeler G."/>
            <person name="Dacks J.B."/>
            <person name="Delwiche C.F."/>
            <person name="Dyhrman S.T."/>
            <person name="Glockner G."/>
            <person name="John U."/>
            <person name="Richards T."/>
            <person name="Worden A.Z."/>
            <person name="Zhang X."/>
            <person name="Grigoriev I.V."/>
            <person name="Allen A.E."/>
            <person name="Bidle K."/>
            <person name="Borodovsky M."/>
            <person name="Bowler C."/>
            <person name="Brownlee C."/>
            <person name="Cock J.M."/>
            <person name="Elias M."/>
            <person name="Gladyshev V.N."/>
            <person name="Groth M."/>
            <person name="Guda C."/>
            <person name="Hadaegh A."/>
            <person name="Iglesias-Rodriguez M.D."/>
            <person name="Jenkins J."/>
            <person name="Jones B.M."/>
            <person name="Lawson T."/>
            <person name="Leese F."/>
            <person name="Lindquist E."/>
            <person name="Lobanov A."/>
            <person name="Lomsadze A."/>
            <person name="Malik S.B."/>
            <person name="Marsh M.E."/>
            <person name="Mackinder L."/>
            <person name="Mock T."/>
            <person name="Mueller-Roeber B."/>
            <person name="Pagarete A."/>
            <person name="Parker M."/>
            <person name="Probert I."/>
            <person name="Quesneville H."/>
            <person name="Raines C."/>
            <person name="Rensing S.A."/>
            <person name="Riano-Pachon D.M."/>
            <person name="Richier S."/>
            <person name="Rokitta S."/>
            <person name="Shiraiwa Y."/>
            <person name="Soanes D.M."/>
            <person name="van der Giezen M."/>
            <person name="Wahlund T.M."/>
            <person name="Williams B."/>
            <person name="Wilson W."/>
            <person name="Wolfe G."/>
            <person name="Wurch L.L."/>
        </authorList>
    </citation>
    <scope>NUCLEOTIDE SEQUENCE</scope>
</reference>
<organism evidence="1 2">
    <name type="scientific">Emiliania huxleyi (strain CCMP1516)</name>
    <dbReference type="NCBI Taxonomy" id="280463"/>
    <lineage>
        <taxon>Eukaryota</taxon>
        <taxon>Haptista</taxon>
        <taxon>Haptophyta</taxon>
        <taxon>Prymnesiophyceae</taxon>
        <taxon>Isochrysidales</taxon>
        <taxon>Noelaerhabdaceae</taxon>
        <taxon>Emiliania</taxon>
    </lineage>
</organism>
<proteinExistence type="predicted"/>
<evidence type="ECO:0000313" key="2">
    <source>
        <dbReference type="Proteomes" id="UP000013827"/>
    </source>
</evidence>
<dbReference type="AlphaFoldDB" id="A0A0D3KIJ7"/>
<dbReference type="HOGENOM" id="CLU_1542913_0_0_1"/>
<sequence length="174" mass="17781">MGLGIRWGTWSTWGTIGILPRGGPCPSRLDAATKAAAIALGELLQRPPSPSASCSGSPVCKMSGAAAWTGGGSDALLRAQAEQCKLVETRNAQAKLSSKSAAQLTAQQLRISSYRMQGHGVAGNRVPDVYAQSLPPSDECDASNAALVSAAGDDALREERQAILSLPGPGLGAL</sequence>